<dbReference type="Proteomes" id="UP001432027">
    <property type="component" value="Unassembled WGS sequence"/>
</dbReference>
<dbReference type="PANTHER" id="PTHR38332:SF1">
    <property type="entry name" value="RE49668P"/>
    <property type="match status" value="1"/>
</dbReference>
<dbReference type="PANTHER" id="PTHR38332">
    <property type="entry name" value="PROTEIN CBG11604"/>
    <property type="match status" value="1"/>
</dbReference>
<dbReference type="Pfam" id="PF17064">
    <property type="entry name" value="QVR"/>
    <property type="match status" value="1"/>
</dbReference>
<accession>A0AAV5SBK1</accession>
<dbReference type="InterPro" id="IPR031424">
    <property type="entry name" value="QVR-like"/>
</dbReference>
<sequence length="159" mass="17128">MEGGPLSTVLLLLVTVVNEVSSIGCFACTSFNGNNTACEDPFNSTFAALKHDAHNSNYKAQCWAYKKGREGLFPADHCIKIVGAGDNNTRVTIRTCALDSGSLTADTEIVRISHCGHFKFEGIHYSGCVQSCDTDGCNSSPFSSFSFLILTSLISLIFR</sequence>
<evidence type="ECO:0000256" key="2">
    <source>
        <dbReference type="ARBA" id="ARBA00023180"/>
    </source>
</evidence>
<feature type="signal peptide" evidence="3">
    <location>
        <begin position="1"/>
        <end position="22"/>
    </location>
</feature>
<gene>
    <name evidence="4" type="ORF">PENTCL1PPCAC_2400</name>
</gene>
<reference evidence="4" key="1">
    <citation type="submission" date="2023-10" db="EMBL/GenBank/DDBJ databases">
        <title>Genome assembly of Pristionchus species.</title>
        <authorList>
            <person name="Yoshida K."/>
            <person name="Sommer R.J."/>
        </authorList>
    </citation>
    <scope>NUCLEOTIDE SEQUENCE</scope>
    <source>
        <strain evidence="4">RS0144</strain>
    </source>
</reference>
<protein>
    <recommendedName>
        <fullName evidence="6">Protein sleepless</fullName>
    </recommendedName>
</protein>
<evidence type="ECO:0000313" key="5">
    <source>
        <dbReference type="Proteomes" id="UP001432027"/>
    </source>
</evidence>
<feature type="chain" id="PRO_5043697382" description="Protein sleepless" evidence="3">
    <location>
        <begin position="23"/>
        <end position="159"/>
    </location>
</feature>
<keyword evidence="1 3" id="KW-0732">Signal</keyword>
<dbReference type="GO" id="GO:0030431">
    <property type="term" value="P:sleep"/>
    <property type="evidence" value="ECO:0007669"/>
    <property type="project" value="InterPro"/>
</dbReference>
<keyword evidence="5" id="KW-1185">Reference proteome</keyword>
<evidence type="ECO:0000256" key="3">
    <source>
        <dbReference type="SAM" id="SignalP"/>
    </source>
</evidence>
<evidence type="ECO:0000313" key="4">
    <source>
        <dbReference type="EMBL" id="GMS80225.1"/>
    </source>
</evidence>
<name>A0AAV5SBK1_9BILA</name>
<evidence type="ECO:0008006" key="6">
    <source>
        <dbReference type="Google" id="ProtNLM"/>
    </source>
</evidence>
<dbReference type="GO" id="GO:0032222">
    <property type="term" value="P:regulation of synaptic transmission, cholinergic"/>
    <property type="evidence" value="ECO:0007669"/>
    <property type="project" value="InterPro"/>
</dbReference>
<dbReference type="AlphaFoldDB" id="A0AAV5SBK1"/>
<evidence type="ECO:0000256" key="1">
    <source>
        <dbReference type="ARBA" id="ARBA00022729"/>
    </source>
</evidence>
<dbReference type="EMBL" id="BTSX01000001">
    <property type="protein sequence ID" value="GMS80225.1"/>
    <property type="molecule type" value="Genomic_DNA"/>
</dbReference>
<keyword evidence="2" id="KW-0325">Glycoprotein</keyword>
<comment type="caution">
    <text evidence="4">The sequence shown here is derived from an EMBL/GenBank/DDBJ whole genome shotgun (WGS) entry which is preliminary data.</text>
</comment>
<organism evidence="4 5">
    <name type="scientific">Pristionchus entomophagus</name>
    <dbReference type="NCBI Taxonomy" id="358040"/>
    <lineage>
        <taxon>Eukaryota</taxon>
        <taxon>Metazoa</taxon>
        <taxon>Ecdysozoa</taxon>
        <taxon>Nematoda</taxon>
        <taxon>Chromadorea</taxon>
        <taxon>Rhabditida</taxon>
        <taxon>Rhabditina</taxon>
        <taxon>Diplogasteromorpha</taxon>
        <taxon>Diplogasteroidea</taxon>
        <taxon>Neodiplogasteridae</taxon>
        <taxon>Pristionchus</taxon>
    </lineage>
</organism>
<proteinExistence type="predicted"/>